<keyword evidence="4" id="KW-0804">Transcription</keyword>
<evidence type="ECO:0000313" key="6">
    <source>
        <dbReference type="EMBL" id="OUJ06360.1"/>
    </source>
</evidence>
<accession>A0A1Y3G6Q5</accession>
<protein>
    <submittedName>
        <fullName evidence="6">LysR family transcriptional regulator</fullName>
    </submittedName>
</protein>
<dbReference type="OrthoDB" id="7216893at2"/>
<keyword evidence="2" id="KW-0805">Transcription regulation</keyword>
<evidence type="ECO:0000256" key="1">
    <source>
        <dbReference type="ARBA" id="ARBA00009437"/>
    </source>
</evidence>
<dbReference type="Proteomes" id="UP000242683">
    <property type="component" value="Unassembled WGS sequence"/>
</dbReference>
<evidence type="ECO:0000259" key="5">
    <source>
        <dbReference type="PROSITE" id="PS50931"/>
    </source>
</evidence>
<dbReference type="AlphaFoldDB" id="A0A1Y3G6Q5"/>
<proteinExistence type="inferred from homology"/>
<gene>
    <name evidence="6" type="ORF">HK23_02090</name>
</gene>
<dbReference type="InterPro" id="IPR036390">
    <property type="entry name" value="WH_DNA-bd_sf"/>
</dbReference>
<dbReference type="Pfam" id="PF00126">
    <property type="entry name" value="HTH_1"/>
    <property type="match status" value="1"/>
</dbReference>
<evidence type="ECO:0000256" key="3">
    <source>
        <dbReference type="ARBA" id="ARBA00023125"/>
    </source>
</evidence>
<dbReference type="InterPro" id="IPR036388">
    <property type="entry name" value="WH-like_DNA-bd_sf"/>
</dbReference>
<dbReference type="Gene3D" id="3.40.190.10">
    <property type="entry name" value="Periplasmic binding protein-like II"/>
    <property type="match status" value="2"/>
</dbReference>
<dbReference type="PROSITE" id="PS50931">
    <property type="entry name" value="HTH_LYSR"/>
    <property type="match status" value="1"/>
</dbReference>
<dbReference type="PANTHER" id="PTHR30346">
    <property type="entry name" value="TRANSCRIPTIONAL DUAL REGULATOR HCAR-RELATED"/>
    <property type="match status" value="1"/>
</dbReference>
<organism evidence="6 7">
    <name type="scientific">Acetobacter malorum</name>
    <dbReference type="NCBI Taxonomy" id="178901"/>
    <lineage>
        <taxon>Bacteria</taxon>
        <taxon>Pseudomonadati</taxon>
        <taxon>Pseudomonadota</taxon>
        <taxon>Alphaproteobacteria</taxon>
        <taxon>Acetobacterales</taxon>
        <taxon>Acetobacteraceae</taxon>
        <taxon>Acetobacter</taxon>
    </lineage>
</organism>
<dbReference type="SUPFAM" id="SSF53850">
    <property type="entry name" value="Periplasmic binding protein-like II"/>
    <property type="match status" value="1"/>
</dbReference>
<dbReference type="Pfam" id="PF03466">
    <property type="entry name" value="LysR_substrate"/>
    <property type="match status" value="1"/>
</dbReference>
<evidence type="ECO:0000313" key="7">
    <source>
        <dbReference type="Proteomes" id="UP000242683"/>
    </source>
</evidence>
<dbReference type="InterPro" id="IPR000847">
    <property type="entry name" value="LysR_HTH_N"/>
</dbReference>
<dbReference type="Gene3D" id="1.10.10.10">
    <property type="entry name" value="Winged helix-like DNA-binding domain superfamily/Winged helix DNA-binding domain"/>
    <property type="match status" value="1"/>
</dbReference>
<keyword evidence="3" id="KW-0238">DNA-binding</keyword>
<dbReference type="RefSeq" id="WP_086653264.1">
    <property type="nucleotide sequence ID" value="NZ_JOPG01000011.1"/>
</dbReference>
<dbReference type="PANTHER" id="PTHR30346:SF0">
    <property type="entry name" value="HCA OPERON TRANSCRIPTIONAL ACTIVATOR HCAR"/>
    <property type="match status" value="1"/>
</dbReference>
<dbReference type="GO" id="GO:0032993">
    <property type="term" value="C:protein-DNA complex"/>
    <property type="evidence" value="ECO:0007669"/>
    <property type="project" value="TreeGrafter"/>
</dbReference>
<evidence type="ECO:0000256" key="2">
    <source>
        <dbReference type="ARBA" id="ARBA00023015"/>
    </source>
</evidence>
<reference evidence="7" key="1">
    <citation type="submission" date="2014-06" db="EMBL/GenBank/DDBJ databases">
        <authorList>
            <person name="Winans N.J."/>
            <person name="Newell P.D."/>
            <person name="Douglas A.E."/>
        </authorList>
    </citation>
    <scope>NUCLEOTIDE SEQUENCE [LARGE SCALE GENOMIC DNA]</scope>
    <source>
        <strain evidence="7">DsW_057</strain>
    </source>
</reference>
<comment type="caution">
    <text evidence="6">The sequence shown here is derived from an EMBL/GenBank/DDBJ whole genome shotgun (WGS) entry which is preliminary data.</text>
</comment>
<evidence type="ECO:0000256" key="4">
    <source>
        <dbReference type="ARBA" id="ARBA00023163"/>
    </source>
</evidence>
<feature type="domain" description="HTH lysR-type" evidence="5">
    <location>
        <begin position="8"/>
        <end position="65"/>
    </location>
</feature>
<dbReference type="GO" id="GO:0003677">
    <property type="term" value="F:DNA binding"/>
    <property type="evidence" value="ECO:0007669"/>
    <property type="project" value="UniProtKB-KW"/>
</dbReference>
<dbReference type="GO" id="GO:0003700">
    <property type="term" value="F:DNA-binding transcription factor activity"/>
    <property type="evidence" value="ECO:0007669"/>
    <property type="project" value="InterPro"/>
</dbReference>
<sequence length="308" mass="33448">MTIRRPPLDLRELLTVRIIARAGSIHGAARMMGGKQSAISRSLRLLEERLGVPLFRRTSGGTRLTQAGTAFLQEAELLLDGATALYERTRRWSHGDNGIISVGLQGSLPPGRVSEMLEPYPVMEAGISFAWRDATRQDLLLALRDGTIDLAVMTLPLPGAGVASVPLWSDRIVAVMSVGHPVAQSGTASWAELHDAIFLIGKDETGEELLALLTRKMRQAGFVPKTRQEAVRSLRVVALAANGSNIALLPDTWLGFLPPSIRERIAVVEVIDGDGFSHFAYGAAWQRETCPPAAQKVIRFLEQQAAAF</sequence>
<dbReference type="CDD" id="cd08414">
    <property type="entry name" value="PBP2_LTTR_aromatics_like"/>
    <property type="match status" value="1"/>
</dbReference>
<dbReference type="SUPFAM" id="SSF46785">
    <property type="entry name" value="Winged helix' DNA-binding domain"/>
    <property type="match status" value="1"/>
</dbReference>
<name>A0A1Y3G6Q5_9PROT</name>
<dbReference type="EMBL" id="JOPG01000011">
    <property type="protein sequence ID" value="OUJ06360.1"/>
    <property type="molecule type" value="Genomic_DNA"/>
</dbReference>
<comment type="similarity">
    <text evidence="1">Belongs to the LysR transcriptional regulatory family.</text>
</comment>
<dbReference type="InterPro" id="IPR005119">
    <property type="entry name" value="LysR_subst-bd"/>
</dbReference>